<evidence type="ECO:0000313" key="1">
    <source>
        <dbReference type="EMBL" id="AMP12307.1"/>
    </source>
</evidence>
<gene>
    <name evidence="1" type="ORF">CPter291_0011</name>
</gene>
<proteinExistence type="predicted"/>
<evidence type="ECO:0008006" key="3">
    <source>
        <dbReference type="Google" id="ProtNLM"/>
    </source>
</evidence>
<dbReference type="InterPro" id="IPR043504">
    <property type="entry name" value="Peptidase_S1_PA_chymotrypsin"/>
</dbReference>
<dbReference type="Gene3D" id="2.40.10.10">
    <property type="entry name" value="Trypsin-like serine proteases"/>
    <property type="match status" value="1"/>
</dbReference>
<accession>A0ABM5YZQ5</accession>
<dbReference type="RefSeq" id="WP_062111201.1">
    <property type="nucleotide sequence ID" value="NZ_CP013236.1"/>
</dbReference>
<reference evidence="1 2" key="1">
    <citation type="submission" date="2015-11" db="EMBL/GenBank/DDBJ databases">
        <title>Exploring the genomic traits of fungus-feeding bacterial genus Collimonas.</title>
        <authorList>
            <person name="Song C."/>
            <person name="Schmidt R."/>
            <person name="de Jager V."/>
            <person name="Krzyzanowska D."/>
            <person name="Jongedijk E."/>
            <person name="Cankar K."/>
            <person name="Beekwilder J."/>
            <person name="van Veen A."/>
            <person name="de Boer W."/>
            <person name="van Veen J.A."/>
            <person name="Garbeva P."/>
        </authorList>
    </citation>
    <scope>NUCLEOTIDE SEQUENCE [LARGE SCALE GENOMIC DNA]</scope>
    <source>
        <strain evidence="1 2">Ter291</strain>
    </source>
</reference>
<organism evidence="1 2">
    <name type="scientific">Collimonas pratensis</name>
    <dbReference type="NCBI Taxonomy" id="279113"/>
    <lineage>
        <taxon>Bacteria</taxon>
        <taxon>Pseudomonadati</taxon>
        <taxon>Pseudomonadota</taxon>
        <taxon>Betaproteobacteria</taxon>
        <taxon>Burkholderiales</taxon>
        <taxon>Oxalobacteraceae</taxon>
        <taxon>Collimonas</taxon>
    </lineage>
</organism>
<dbReference type="Proteomes" id="UP000074914">
    <property type="component" value="Chromosome"/>
</dbReference>
<dbReference type="EMBL" id="CP013236">
    <property type="protein sequence ID" value="AMP12307.1"/>
    <property type="molecule type" value="Genomic_DNA"/>
</dbReference>
<name>A0ABM5YZQ5_9BURK</name>
<dbReference type="InterPro" id="IPR009003">
    <property type="entry name" value="Peptidase_S1_PA"/>
</dbReference>
<dbReference type="SUPFAM" id="SSF50494">
    <property type="entry name" value="Trypsin-like serine proteases"/>
    <property type="match status" value="1"/>
</dbReference>
<sequence>MNAQQVAIALQAWAQENHLLQTDFPVVLDENDVAKDALFDSLQISGMSESILRKRVMTAIAFNDSINEVIVFTARATTLAEQKVLPKAIQQKVSIRYVHGGVAQAGVPNNGGVQAPYFLLNGKYTCGSSIHPARVIGAGTLGCLVTDEAGQIFGLTNNHVSGMCNYSHQGEKILAPGHVDITAGGMDPYTLGYHHSALPMTPGVPDNINISANLDAALIMIADRDSVSSMQAGIYDTPSKCFELQPGQQVEKIGRTTGHRCGTVVGQMIGAYPVTYNVPGHGSQVTFFEPVMAVQGTDGNIFSEPGDSGSLVTTILNGERYAVGLLFAGDNQGLTYVLPLSRILTTFNVTLLSGHNI</sequence>
<evidence type="ECO:0000313" key="2">
    <source>
        <dbReference type="Proteomes" id="UP000074914"/>
    </source>
</evidence>
<protein>
    <recommendedName>
        <fullName evidence="3">Trypsin family protein</fullName>
    </recommendedName>
</protein>
<keyword evidence="2" id="KW-1185">Reference proteome</keyword>